<dbReference type="PANTHER" id="PTHR13370:SF3">
    <property type="entry name" value="TRNA (GUANINE(10)-N2)-METHYLTRANSFERASE HOMOLOG"/>
    <property type="match status" value="1"/>
</dbReference>
<feature type="domain" description="YEATS" evidence="11">
    <location>
        <begin position="442"/>
        <end position="579"/>
    </location>
</feature>
<keyword evidence="5 9" id="KW-0819">tRNA processing</keyword>
<evidence type="ECO:0000256" key="8">
    <source>
        <dbReference type="PROSITE-ProRule" id="PRU00376"/>
    </source>
</evidence>
<dbReference type="InterPro" id="IPR059073">
    <property type="entry name" value="TRMT11_N"/>
</dbReference>
<dbReference type="InParanoid" id="A0A163JB55"/>
<reference evidence="12" key="1">
    <citation type="submission" date="2016-04" db="EMBL/GenBank/DDBJ databases">
        <authorList>
            <person name="Evans L.H."/>
            <person name="Alamgir A."/>
            <person name="Owens N."/>
            <person name="Weber N.D."/>
            <person name="Virtaneva K."/>
            <person name="Barbian K."/>
            <person name="Babar A."/>
            <person name="Rosenke K."/>
        </authorList>
    </citation>
    <scope>NUCLEOTIDE SEQUENCE [LARGE SCALE GENOMIC DNA]</scope>
    <source>
        <strain evidence="12">CBS 101.48</strain>
    </source>
</reference>
<evidence type="ECO:0000256" key="7">
    <source>
        <dbReference type="ARBA" id="ARBA00023242"/>
    </source>
</evidence>
<proteinExistence type="inferred from homology"/>
<name>A0A163JB55_ABSGL</name>
<keyword evidence="6 9" id="KW-0694">RNA-binding</keyword>
<keyword evidence="13" id="KW-1185">Reference proteome</keyword>
<keyword evidence="4 9" id="KW-0949">S-adenosyl-L-methionine</keyword>
<dbReference type="STRING" id="4829.A0A163JB55"/>
<comment type="subcellular location">
    <subcellularLocation>
        <location evidence="8">Nucleus</location>
    </subcellularLocation>
</comment>
<evidence type="ECO:0000256" key="5">
    <source>
        <dbReference type="ARBA" id="ARBA00022694"/>
    </source>
</evidence>
<evidence type="ECO:0000259" key="11">
    <source>
        <dbReference type="PROSITE" id="PS51037"/>
    </source>
</evidence>
<dbReference type="InterPro" id="IPR029063">
    <property type="entry name" value="SAM-dependent_MTases_sf"/>
</dbReference>
<dbReference type="PROSITE" id="PS51627">
    <property type="entry name" value="SAM_MT_TRM11"/>
    <property type="match status" value="1"/>
</dbReference>
<dbReference type="GO" id="GO:0032259">
    <property type="term" value="P:methylation"/>
    <property type="evidence" value="ECO:0007669"/>
    <property type="project" value="UniProtKB-UniRule"/>
</dbReference>
<evidence type="ECO:0000256" key="6">
    <source>
        <dbReference type="ARBA" id="ARBA00022884"/>
    </source>
</evidence>
<dbReference type="GO" id="GO:0008033">
    <property type="term" value="P:tRNA processing"/>
    <property type="evidence" value="ECO:0007669"/>
    <property type="project" value="UniProtKB-UniRule"/>
</dbReference>
<evidence type="ECO:0000256" key="9">
    <source>
        <dbReference type="PROSITE-ProRule" id="PRU00959"/>
    </source>
</evidence>
<dbReference type="InterPro" id="IPR055129">
    <property type="entry name" value="YEATS_dom"/>
</dbReference>
<dbReference type="SUPFAM" id="SSF53335">
    <property type="entry name" value="S-adenosyl-L-methionine-dependent methyltransferases"/>
    <property type="match status" value="1"/>
</dbReference>
<accession>A0A163JB55</accession>
<dbReference type="GO" id="GO:0005737">
    <property type="term" value="C:cytoplasm"/>
    <property type="evidence" value="ECO:0007669"/>
    <property type="project" value="TreeGrafter"/>
</dbReference>
<dbReference type="InterPro" id="IPR038704">
    <property type="entry name" value="YEAST_sf"/>
</dbReference>
<evidence type="ECO:0000313" key="13">
    <source>
        <dbReference type="Proteomes" id="UP000078561"/>
    </source>
</evidence>
<dbReference type="CDD" id="cd16905">
    <property type="entry name" value="YEATS_Taf14_like"/>
    <property type="match status" value="1"/>
</dbReference>
<dbReference type="EMBL" id="LT552047">
    <property type="protein sequence ID" value="SAL98182.1"/>
    <property type="molecule type" value="Genomic_DNA"/>
</dbReference>
<protein>
    <recommendedName>
        <fullName evidence="11">YEATS domain-containing protein</fullName>
    </recommendedName>
</protein>
<keyword evidence="2 9" id="KW-0489">Methyltransferase</keyword>
<dbReference type="PROSITE" id="PS51037">
    <property type="entry name" value="YEATS"/>
    <property type="match status" value="1"/>
</dbReference>
<keyword evidence="3 9" id="KW-0808">Transferase</keyword>
<dbReference type="PANTHER" id="PTHR13370">
    <property type="entry name" value="RNA METHYLASE-RELATED"/>
    <property type="match status" value="1"/>
</dbReference>
<keyword evidence="9" id="KW-0820">tRNA-binding</keyword>
<dbReference type="Pfam" id="PF25904">
    <property type="entry name" value="Tmrp11_N"/>
    <property type="match status" value="1"/>
</dbReference>
<evidence type="ECO:0000256" key="10">
    <source>
        <dbReference type="SAM" id="MobiDB-lite"/>
    </source>
</evidence>
<dbReference type="Proteomes" id="UP000078561">
    <property type="component" value="Unassembled WGS sequence"/>
</dbReference>
<dbReference type="OrthoDB" id="333024at2759"/>
<dbReference type="Pfam" id="PF03366">
    <property type="entry name" value="YEATS"/>
    <property type="match status" value="1"/>
</dbReference>
<dbReference type="AlphaFoldDB" id="A0A163JB55"/>
<evidence type="ECO:0000313" key="12">
    <source>
        <dbReference type="EMBL" id="SAL98182.1"/>
    </source>
</evidence>
<gene>
    <name evidence="12" type="primary">ABSGL_03709.1 scaffold 4609</name>
</gene>
<dbReference type="InterPro" id="IPR016691">
    <property type="entry name" value="TRMT11"/>
</dbReference>
<dbReference type="Gene3D" id="3.40.50.150">
    <property type="entry name" value="Vaccinia Virus protein VP39"/>
    <property type="match status" value="1"/>
</dbReference>
<keyword evidence="1" id="KW-0963">Cytoplasm</keyword>
<dbReference type="FunCoup" id="A0A163JB55">
    <property type="interactions" value="885"/>
</dbReference>
<feature type="region of interest" description="Disordered" evidence="10">
    <location>
        <begin position="579"/>
        <end position="600"/>
    </location>
</feature>
<keyword evidence="7 8" id="KW-0539">Nucleus</keyword>
<evidence type="ECO:0000256" key="1">
    <source>
        <dbReference type="ARBA" id="ARBA00022490"/>
    </source>
</evidence>
<evidence type="ECO:0000256" key="4">
    <source>
        <dbReference type="ARBA" id="ARBA00022691"/>
    </source>
</evidence>
<dbReference type="Gene3D" id="2.60.40.1970">
    <property type="entry name" value="YEATS domain"/>
    <property type="match status" value="1"/>
</dbReference>
<comment type="similarity">
    <text evidence="9">Belongs to the class I-like SAM-binding methyltransferase superfamily. TRM11 methyltransferase family.</text>
</comment>
<dbReference type="GO" id="GO:0005634">
    <property type="term" value="C:nucleus"/>
    <property type="evidence" value="ECO:0007669"/>
    <property type="project" value="UniProtKB-SubCell"/>
</dbReference>
<evidence type="ECO:0000256" key="2">
    <source>
        <dbReference type="ARBA" id="ARBA00022603"/>
    </source>
</evidence>
<evidence type="ECO:0000256" key="3">
    <source>
        <dbReference type="ARBA" id="ARBA00022679"/>
    </source>
</evidence>
<dbReference type="GO" id="GO:0160102">
    <property type="term" value="F:tRNA (guanine(10)-N2)-methyltransferase activity"/>
    <property type="evidence" value="ECO:0007669"/>
    <property type="project" value="InterPro"/>
</dbReference>
<sequence length="710" mass="80973">MPFYLIQFAQSHDEFRLPEFESLAVLENVKYNYSKDSYRLDSPFFKVELESDEDARRIVKRSILVKRIYELWGEGATYDQVNTQVKSNQAKWADYHNTSFKFSVSAFGWTLTAKEQLAIINSFSYLGFEGDIDLVNPQVKFGVLEDYGQNAARAHEGSKAPALQYIYMGRLVASGSRDLVQKYNLKKRHYLGTTSMDAELSLVMANQALADAGKLVYDPFVGTGSFLFTCAHFGSFTLGSDIDGRQIRGKSKDRGVKSNIEQYNLQGRVLDSLVFDVTKNPWRCEEWLDAIVTAPYGVRAGAKRLGRKDEDKKPLQLRSYEGVPMHMREDYYPPTKPYEMSEVLSDLLEFSAKHLRTGGRLVYWLPTVVDEYSNTDVPQHPSMVLISNSEQNFGQWSRRLITMEKVKAYNAKDHTTLTAAATETASTGSSDSPKSMGHYLFREKGQDFIQQVRITCNSSWTSQQNATGQRIRDWKVTMVAIDDDEEVPGKLQAMLDFVEYHLHPTFVDPIRGVKDEPYLLHEKGWGEFDLHMILHFKNDFAPEEQLVFKLDFKQPQYSVTYPLIFVNVKRSLATFLKSPQTTPPPRIHNNDETPASPIPQPHPVEDTVVTGQDIDHLHSIHSRRHGAETCKAWDIPDKFDMVELARRLAQLSEPKVARLQAMVKKHQSDSMAISEENDQLTLDLYSLGTPLLKQIWDFTETVSNMDVTSS</sequence>
<dbReference type="GO" id="GO:0000049">
    <property type="term" value="F:tRNA binding"/>
    <property type="evidence" value="ECO:0007669"/>
    <property type="project" value="UniProtKB-UniRule"/>
</dbReference>
<organism evidence="12">
    <name type="scientific">Absidia glauca</name>
    <name type="common">Pin mould</name>
    <dbReference type="NCBI Taxonomy" id="4829"/>
    <lineage>
        <taxon>Eukaryota</taxon>
        <taxon>Fungi</taxon>
        <taxon>Fungi incertae sedis</taxon>
        <taxon>Mucoromycota</taxon>
        <taxon>Mucoromycotina</taxon>
        <taxon>Mucoromycetes</taxon>
        <taxon>Mucorales</taxon>
        <taxon>Cunninghamellaceae</taxon>
        <taxon>Absidia</taxon>
    </lineage>
</organism>